<comment type="pathway">
    <text evidence="1">Cofactor biosynthesis; molybdopterin biosynthesis.</text>
</comment>
<protein>
    <recommendedName>
        <fullName evidence="4">Molybdopterin synthase catalytic subunit</fullName>
        <ecNumber evidence="3">2.8.1.12</ecNumber>
    </recommendedName>
    <alternativeName>
        <fullName evidence="10">MPT synthase subunit 2</fullName>
    </alternativeName>
    <alternativeName>
        <fullName evidence="8">Molybdenum cofactor biosynthesis protein E</fullName>
    </alternativeName>
    <alternativeName>
        <fullName evidence="9">Molybdopterin-converting factor large subunit</fullName>
    </alternativeName>
    <alternativeName>
        <fullName evidence="11">Molybdopterin-converting factor subunit 2</fullName>
    </alternativeName>
</protein>
<evidence type="ECO:0000256" key="12">
    <source>
        <dbReference type="ARBA" id="ARBA00049878"/>
    </source>
</evidence>
<proteinExistence type="inferred from homology"/>
<dbReference type="OrthoDB" id="9803224at2"/>
<comment type="subunit">
    <text evidence="7">Heterotetramer of 2 MoaD subunits and 2 MoaE subunits. Also stable as homodimer. The enzyme changes between these two forms during catalysis.</text>
</comment>
<evidence type="ECO:0000256" key="3">
    <source>
        <dbReference type="ARBA" id="ARBA00011950"/>
    </source>
</evidence>
<dbReference type="Gene3D" id="3.90.1170.40">
    <property type="entry name" value="Molybdopterin biosynthesis MoaE subunit"/>
    <property type="match status" value="1"/>
</dbReference>
<dbReference type="PANTHER" id="PTHR23404">
    <property type="entry name" value="MOLYBDOPTERIN SYNTHASE RELATED"/>
    <property type="match status" value="1"/>
</dbReference>
<dbReference type="CDD" id="cd00756">
    <property type="entry name" value="MoaE"/>
    <property type="match status" value="1"/>
</dbReference>
<comment type="catalytic activity">
    <reaction evidence="12">
        <text>2 [molybdopterin-synthase sulfur-carrier protein]-C-terminal-Gly-aminoethanethioate + cyclic pyranopterin phosphate + H2O = molybdopterin + 2 [molybdopterin-synthase sulfur-carrier protein]-C-terminal Gly-Gly + 2 H(+)</text>
        <dbReference type="Rhea" id="RHEA:26333"/>
        <dbReference type="Rhea" id="RHEA-COMP:12202"/>
        <dbReference type="Rhea" id="RHEA-COMP:19907"/>
        <dbReference type="ChEBI" id="CHEBI:15377"/>
        <dbReference type="ChEBI" id="CHEBI:15378"/>
        <dbReference type="ChEBI" id="CHEBI:58698"/>
        <dbReference type="ChEBI" id="CHEBI:59648"/>
        <dbReference type="ChEBI" id="CHEBI:90778"/>
        <dbReference type="ChEBI" id="CHEBI:232372"/>
        <dbReference type="EC" id="2.8.1.12"/>
    </reaction>
</comment>
<dbReference type="Proteomes" id="UP000464524">
    <property type="component" value="Chromosome"/>
</dbReference>
<evidence type="ECO:0000256" key="7">
    <source>
        <dbReference type="ARBA" id="ARBA00026066"/>
    </source>
</evidence>
<organism evidence="13 14">
    <name type="scientific">Paraglaciecola mesophila</name>
    <dbReference type="NCBI Taxonomy" id="197222"/>
    <lineage>
        <taxon>Bacteria</taxon>
        <taxon>Pseudomonadati</taxon>
        <taxon>Pseudomonadota</taxon>
        <taxon>Gammaproteobacteria</taxon>
        <taxon>Alteromonadales</taxon>
        <taxon>Alteromonadaceae</taxon>
        <taxon>Paraglaciecola</taxon>
    </lineage>
</organism>
<evidence type="ECO:0000313" key="14">
    <source>
        <dbReference type="Proteomes" id="UP000464524"/>
    </source>
</evidence>
<dbReference type="RefSeq" id="WP_160178119.1">
    <property type="nucleotide sequence ID" value="NZ_CP047656.1"/>
</dbReference>
<dbReference type="InterPro" id="IPR003448">
    <property type="entry name" value="Mopterin_biosynth_MoaE"/>
</dbReference>
<evidence type="ECO:0000256" key="1">
    <source>
        <dbReference type="ARBA" id="ARBA00005046"/>
    </source>
</evidence>
<gene>
    <name evidence="13" type="ORF">FX988_00417</name>
</gene>
<dbReference type="FunFam" id="3.90.1170.40:FF:000001">
    <property type="entry name" value="Molybdopterin synthase catalytic subunit MoaE"/>
    <property type="match status" value="1"/>
</dbReference>
<dbReference type="EMBL" id="CP047656">
    <property type="protein sequence ID" value="QHJ10205.1"/>
    <property type="molecule type" value="Genomic_DNA"/>
</dbReference>
<evidence type="ECO:0000256" key="10">
    <source>
        <dbReference type="ARBA" id="ARBA00030781"/>
    </source>
</evidence>
<evidence type="ECO:0000313" key="13">
    <source>
        <dbReference type="EMBL" id="QHJ10205.1"/>
    </source>
</evidence>
<evidence type="ECO:0000256" key="5">
    <source>
        <dbReference type="ARBA" id="ARBA00022679"/>
    </source>
</evidence>
<keyword evidence="6" id="KW-0501">Molybdenum cofactor biosynthesis</keyword>
<name>A0A857JDV7_9ALTE</name>
<evidence type="ECO:0000256" key="2">
    <source>
        <dbReference type="ARBA" id="ARBA00005426"/>
    </source>
</evidence>
<dbReference type="AlphaFoldDB" id="A0A857JDV7"/>
<dbReference type="Pfam" id="PF02391">
    <property type="entry name" value="MoaE"/>
    <property type="match status" value="1"/>
</dbReference>
<dbReference type="UniPathway" id="UPA00344"/>
<dbReference type="EC" id="2.8.1.12" evidence="3"/>
<dbReference type="SUPFAM" id="SSF54690">
    <property type="entry name" value="Molybdopterin synthase subunit MoaE"/>
    <property type="match status" value="1"/>
</dbReference>
<evidence type="ECO:0000256" key="8">
    <source>
        <dbReference type="ARBA" id="ARBA00029745"/>
    </source>
</evidence>
<keyword evidence="5 13" id="KW-0808">Transferase</keyword>
<sequence length="156" mass="17668">MQDVIEVQTEDFDQGALYDALRHDSLANGAIVTFSGLVRDFNQGHEVGDLFLEHYPAMTKVSLLNIVSAARARWHFGKVILIHRVGRLAQGEQIVFVGLTSAHRKDAFDGVQFIMDYLKTEAPFWKKESTSEGDKWVAASACDTQARLKWDKRDER</sequence>
<dbReference type="NCBIfam" id="NF007959">
    <property type="entry name" value="PRK10678.1"/>
    <property type="match status" value="1"/>
</dbReference>
<accession>A0A857JDV7</accession>
<evidence type="ECO:0000256" key="4">
    <source>
        <dbReference type="ARBA" id="ARBA00013858"/>
    </source>
</evidence>
<dbReference type="GO" id="GO:0030366">
    <property type="term" value="F:molybdopterin synthase activity"/>
    <property type="evidence" value="ECO:0007669"/>
    <property type="project" value="UniProtKB-EC"/>
</dbReference>
<evidence type="ECO:0000256" key="9">
    <source>
        <dbReference type="ARBA" id="ARBA00030407"/>
    </source>
</evidence>
<evidence type="ECO:0000256" key="6">
    <source>
        <dbReference type="ARBA" id="ARBA00023150"/>
    </source>
</evidence>
<comment type="similarity">
    <text evidence="2">Belongs to the MoaE family.</text>
</comment>
<keyword evidence="14" id="KW-1185">Reference proteome</keyword>
<reference evidence="13 14" key="1">
    <citation type="submission" date="2019-12" db="EMBL/GenBank/DDBJ databases">
        <title>Genome sequencing and assembly of endphytes of Porphyra tenera.</title>
        <authorList>
            <person name="Park J.M."/>
            <person name="Shin R."/>
            <person name="Jo S.H."/>
        </authorList>
    </citation>
    <scope>NUCLEOTIDE SEQUENCE [LARGE SCALE GENOMIC DNA]</scope>
    <source>
        <strain evidence="13 14">GPM4</strain>
    </source>
</reference>
<dbReference type="KEGG" id="pmes:FX988_00417"/>
<dbReference type="InterPro" id="IPR036563">
    <property type="entry name" value="MoaE_sf"/>
</dbReference>
<dbReference type="GO" id="GO:0006777">
    <property type="term" value="P:Mo-molybdopterin cofactor biosynthetic process"/>
    <property type="evidence" value="ECO:0007669"/>
    <property type="project" value="UniProtKB-KW"/>
</dbReference>
<evidence type="ECO:0000256" key="11">
    <source>
        <dbReference type="ARBA" id="ARBA00032474"/>
    </source>
</evidence>